<evidence type="ECO:0000259" key="2">
    <source>
        <dbReference type="PROSITE" id="PS51903"/>
    </source>
</evidence>
<keyword evidence="1" id="KW-0175">Coiled coil</keyword>
<evidence type="ECO:0000256" key="1">
    <source>
        <dbReference type="SAM" id="Coils"/>
    </source>
</evidence>
<dbReference type="Pfam" id="PF02861">
    <property type="entry name" value="Clp_N"/>
    <property type="match status" value="1"/>
</dbReference>
<dbReference type="AlphaFoldDB" id="A0A381Z0H4"/>
<proteinExistence type="predicted"/>
<feature type="non-terminal residue" evidence="3">
    <location>
        <position position="144"/>
    </location>
</feature>
<feature type="coiled-coil region" evidence="1">
    <location>
        <begin position="50"/>
        <end position="105"/>
    </location>
</feature>
<dbReference type="PROSITE" id="PS51903">
    <property type="entry name" value="CLP_R"/>
    <property type="match status" value="1"/>
</dbReference>
<feature type="domain" description="Clp R" evidence="2">
    <location>
        <begin position="3"/>
        <end position="144"/>
    </location>
</feature>
<dbReference type="EMBL" id="UINC01019543">
    <property type="protein sequence ID" value="SVA82806.1"/>
    <property type="molecule type" value="Genomic_DNA"/>
</dbReference>
<protein>
    <recommendedName>
        <fullName evidence="2">Clp R domain-containing protein</fullName>
    </recommendedName>
</protein>
<accession>A0A381Z0H4</accession>
<sequence length="144" mass="15608">MRLDKLTTKSQEALEAAQELAHQHSQQQVDGEHLALALARQQDGIIPTLLQRIGVDLAKLQAELEAELARRAKVQGASTADLYLSTELKQALDAAQAEATQLGDEYVSTEHLLLGLLAKGGSALGRVLKKHNLRRDTLLDALGQ</sequence>
<reference evidence="3" key="1">
    <citation type="submission" date="2018-05" db="EMBL/GenBank/DDBJ databases">
        <authorList>
            <person name="Lanie J.A."/>
            <person name="Ng W.-L."/>
            <person name="Kazmierczak K.M."/>
            <person name="Andrzejewski T.M."/>
            <person name="Davidsen T.M."/>
            <person name="Wayne K.J."/>
            <person name="Tettelin H."/>
            <person name="Glass J.I."/>
            <person name="Rusch D."/>
            <person name="Podicherti R."/>
            <person name="Tsui H.-C.T."/>
            <person name="Winkler M.E."/>
        </authorList>
    </citation>
    <scope>NUCLEOTIDE SEQUENCE</scope>
</reference>
<dbReference type="InterPro" id="IPR036628">
    <property type="entry name" value="Clp_N_dom_sf"/>
</dbReference>
<gene>
    <name evidence="3" type="ORF">METZ01_LOCUS135660</name>
</gene>
<organism evidence="3">
    <name type="scientific">marine metagenome</name>
    <dbReference type="NCBI Taxonomy" id="408172"/>
    <lineage>
        <taxon>unclassified sequences</taxon>
        <taxon>metagenomes</taxon>
        <taxon>ecological metagenomes</taxon>
    </lineage>
</organism>
<dbReference type="SUPFAM" id="SSF81923">
    <property type="entry name" value="Double Clp-N motif"/>
    <property type="match status" value="1"/>
</dbReference>
<dbReference type="InterPro" id="IPR004176">
    <property type="entry name" value="Clp_R_N"/>
</dbReference>
<evidence type="ECO:0000313" key="3">
    <source>
        <dbReference type="EMBL" id="SVA82806.1"/>
    </source>
</evidence>
<dbReference type="Gene3D" id="1.10.1780.10">
    <property type="entry name" value="Clp, N-terminal domain"/>
    <property type="match status" value="1"/>
</dbReference>
<name>A0A381Z0H4_9ZZZZ</name>